<comment type="caution">
    <text evidence="1">The sequence shown here is derived from an EMBL/GenBank/DDBJ whole genome shotgun (WGS) entry which is preliminary data.</text>
</comment>
<proteinExistence type="predicted"/>
<organism evidence="1 2">
    <name type="scientific">Clostridium fessum</name>
    <dbReference type="NCBI Taxonomy" id="2126740"/>
    <lineage>
        <taxon>Bacteria</taxon>
        <taxon>Bacillati</taxon>
        <taxon>Bacillota</taxon>
        <taxon>Clostridia</taxon>
        <taxon>Eubacteriales</taxon>
        <taxon>Clostridiaceae</taxon>
        <taxon>Clostridium</taxon>
    </lineage>
</organism>
<gene>
    <name evidence="1" type="ORF">C7U56_03970</name>
</gene>
<dbReference type="RefSeq" id="WP_107000229.1">
    <property type="nucleotide sequence ID" value="NZ_PYLO01000001.1"/>
</dbReference>
<dbReference type="AlphaFoldDB" id="A0A2T3FUZ3"/>
<evidence type="ECO:0000313" key="1">
    <source>
        <dbReference type="EMBL" id="PST39080.1"/>
    </source>
</evidence>
<accession>A0A2T3FUZ3</accession>
<name>A0A2T3FUZ3_9CLOT</name>
<evidence type="ECO:0000313" key="2">
    <source>
        <dbReference type="Proteomes" id="UP000241048"/>
    </source>
</evidence>
<keyword evidence="2" id="KW-1185">Reference proteome</keyword>
<protein>
    <submittedName>
        <fullName evidence="1">Uncharacterized protein</fullName>
    </submittedName>
</protein>
<dbReference type="Proteomes" id="UP000241048">
    <property type="component" value="Unassembled WGS sequence"/>
</dbReference>
<reference evidence="1 2" key="1">
    <citation type="submission" date="2018-03" db="EMBL/GenBank/DDBJ databases">
        <title>Lachnoclostridium SNUG30386 gen.nov., sp.nov., isolated from human faeces.</title>
        <authorList>
            <person name="Seo B."/>
            <person name="Jeon K."/>
            <person name="Ko G."/>
        </authorList>
    </citation>
    <scope>NUCLEOTIDE SEQUENCE [LARGE SCALE GENOMIC DNA]</scope>
    <source>
        <strain evidence="1 2">SNUG30386</strain>
    </source>
</reference>
<sequence length="68" mass="8277">MERYTYEITFTRLDGQPDEIQQHTSEELARECFRLFDEPDSAEMYSKIEFSRHDWETGMDEILETMTF</sequence>
<dbReference type="EMBL" id="PYLO01000001">
    <property type="protein sequence ID" value="PST39080.1"/>
    <property type="molecule type" value="Genomic_DNA"/>
</dbReference>